<keyword evidence="1" id="KW-0808">Transferase</keyword>
<dbReference type="Gene3D" id="3.40.50.2000">
    <property type="entry name" value="Glycogen Phosphorylase B"/>
    <property type="match status" value="2"/>
</dbReference>
<protein>
    <submittedName>
        <fullName evidence="1">Glycosyl transferase family 1</fullName>
    </submittedName>
</protein>
<dbReference type="GO" id="GO:0016740">
    <property type="term" value="F:transferase activity"/>
    <property type="evidence" value="ECO:0007669"/>
    <property type="project" value="UniProtKB-KW"/>
</dbReference>
<sequence>RPGDPDDLAKKIKQALNDPVLSERLSRQAVLDVEQYGWEKRAKKILEFIA</sequence>
<evidence type="ECO:0000313" key="2">
    <source>
        <dbReference type="Proteomes" id="UP000229364"/>
    </source>
</evidence>
<gene>
    <name evidence="1" type="ORF">COX74_01880</name>
</gene>
<evidence type="ECO:0000313" key="1">
    <source>
        <dbReference type="EMBL" id="PJA01597.1"/>
    </source>
</evidence>
<organism evidence="1 2">
    <name type="scientific">bacterium (Candidatus Gribaldobacteria) CG_4_10_14_0_2_um_filter_41_16</name>
    <dbReference type="NCBI Taxonomy" id="2014265"/>
    <lineage>
        <taxon>Bacteria</taxon>
        <taxon>Candidatus Gribaldobacteria</taxon>
    </lineage>
</organism>
<name>A0A2M7VIC3_9BACT</name>
<comment type="caution">
    <text evidence="1">The sequence shown here is derived from an EMBL/GenBank/DDBJ whole genome shotgun (WGS) entry which is preliminary data.</text>
</comment>
<dbReference type="AlphaFoldDB" id="A0A2M7VIC3"/>
<dbReference type="Proteomes" id="UP000229364">
    <property type="component" value="Unassembled WGS sequence"/>
</dbReference>
<feature type="non-terminal residue" evidence="1">
    <location>
        <position position="1"/>
    </location>
</feature>
<accession>A0A2M7VIC3</accession>
<dbReference type="SUPFAM" id="SSF53756">
    <property type="entry name" value="UDP-Glycosyltransferase/glycogen phosphorylase"/>
    <property type="match status" value="1"/>
</dbReference>
<reference evidence="2" key="1">
    <citation type="submission" date="2017-09" db="EMBL/GenBank/DDBJ databases">
        <title>Depth-based differentiation of microbial function through sediment-hosted aquifers and enrichment of novel symbionts in the deep terrestrial subsurface.</title>
        <authorList>
            <person name="Probst A.J."/>
            <person name="Ladd B."/>
            <person name="Jarett J.K."/>
            <person name="Geller-Mcgrath D.E."/>
            <person name="Sieber C.M.K."/>
            <person name="Emerson J.B."/>
            <person name="Anantharaman K."/>
            <person name="Thomas B.C."/>
            <person name="Malmstrom R."/>
            <person name="Stieglmeier M."/>
            <person name="Klingl A."/>
            <person name="Woyke T."/>
            <person name="Ryan C.M."/>
            <person name="Banfield J.F."/>
        </authorList>
    </citation>
    <scope>NUCLEOTIDE SEQUENCE [LARGE SCALE GENOMIC DNA]</scope>
</reference>
<dbReference type="EMBL" id="PFPR01000045">
    <property type="protein sequence ID" value="PJA01597.1"/>
    <property type="molecule type" value="Genomic_DNA"/>
</dbReference>
<proteinExistence type="predicted"/>